<reference evidence="11 12" key="1">
    <citation type="journal article" date="2011" name="Proc. Natl. Acad. Sci. U.S.A.">
        <title>Evolutionary erosion of yeast sex chromosomes by mating-type switching accidents.</title>
        <authorList>
            <person name="Gordon J.L."/>
            <person name="Armisen D."/>
            <person name="Proux-Wera E."/>
            <person name="Oheigeartaigh S.S."/>
            <person name="Byrne K.P."/>
            <person name="Wolfe K.H."/>
        </authorList>
    </citation>
    <scope>NUCLEOTIDE SEQUENCE [LARGE SCALE GENOMIC DNA]</scope>
    <source>
        <strain evidence="12">ATCC 24235 / CBS 4417 / NBRC 1672 / NRRL Y-8282 / UCD 70-5</strain>
    </source>
</reference>
<keyword evidence="12" id="KW-1185">Reference proteome</keyword>
<feature type="compositionally biased region" description="Acidic residues" evidence="7">
    <location>
        <begin position="133"/>
        <end position="154"/>
    </location>
</feature>
<dbReference type="InterPro" id="IPR018026">
    <property type="entry name" value="DNA_repair_Rad4-like"/>
</dbReference>
<comment type="similarity">
    <text evidence="2">Belongs to the XPC family.</text>
</comment>
<dbReference type="GO" id="GO:0005829">
    <property type="term" value="C:cytosol"/>
    <property type="evidence" value="ECO:0007669"/>
    <property type="project" value="EnsemblFungi"/>
</dbReference>
<dbReference type="InterPro" id="IPR004583">
    <property type="entry name" value="DNA_repair_Rad4"/>
</dbReference>
<gene>
    <name evidence="11" type="primary">TPHA0B03450</name>
    <name evidence="11" type="ordered locus">TPHA_0B03450</name>
</gene>
<organism evidence="11 12">
    <name type="scientific">Tetrapisispora phaffii (strain ATCC 24235 / CBS 4417 / NBRC 1672 / NRRL Y-8282 / UCD 70-5)</name>
    <name type="common">Yeast</name>
    <name type="synonym">Fabospora phaffii</name>
    <dbReference type="NCBI Taxonomy" id="1071381"/>
    <lineage>
        <taxon>Eukaryota</taxon>
        <taxon>Fungi</taxon>
        <taxon>Dikarya</taxon>
        <taxon>Ascomycota</taxon>
        <taxon>Saccharomycotina</taxon>
        <taxon>Saccharomycetes</taxon>
        <taxon>Saccharomycetales</taxon>
        <taxon>Saccharomycetaceae</taxon>
        <taxon>Tetrapisispora</taxon>
    </lineage>
</organism>
<dbReference type="GO" id="GO:0000122">
    <property type="term" value="P:negative regulation of transcription by RNA polymerase II"/>
    <property type="evidence" value="ECO:0007669"/>
    <property type="project" value="EnsemblFungi"/>
</dbReference>
<dbReference type="GO" id="GO:0043161">
    <property type="term" value="P:proteasome-mediated ubiquitin-dependent protein catabolic process"/>
    <property type="evidence" value="ECO:0007669"/>
    <property type="project" value="EnsemblFungi"/>
</dbReference>
<keyword evidence="6" id="KW-0539">Nucleus</keyword>
<accession>G8BPT4</accession>
<keyword evidence="3" id="KW-0227">DNA damage</keyword>
<evidence type="ECO:0000256" key="3">
    <source>
        <dbReference type="ARBA" id="ARBA00022763"/>
    </source>
</evidence>
<evidence type="ECO:0000256" key="4">
    <source>
        <dbReference type="ARBA" id="ARBA00023125"/>
    </source>
</evidence>
<dbReference type="InterPro" id="IPR018326">
    <property type="entry name" value="Rad4_beta-hairpin_dom1"/>
</dbReference>
<dbReference type="AlphaFoldDB" id="G8BPT4"/>
<evidence type="ECO:0000256" key="5">
    <source>
        <dbReference type="ARBA" id="ARBA00023204"/>
    </source>
</evidence>
<dbReference type="Gene3D" id="3.90.260.10">
    <property type="entry name" value="Transglutaminase-like"/>
    <property type="match status" value="1"/>
</dbReference>
<dbReference type="InterPro" id="IPR018328">
    <property type="entry name" value="Rad4_beta-hairpin_dom3"/>
</dbReference>
<dbReference type="RefSeq" id="XP_003684449.1">
    <property type="nucleotide sequence ID" value="XM_003684401.1"/>
</dbReference>
<dbReference type="OrthoDB" id="300780at2759"/>
<dbReference type="Pfam" id="PF03835">
    <property type="entry name" value="Rad4"/>
    <property type="match status" value="1"/>
</dbReference>
<protein>
    <recommendedName>
        <fullName evidence="13">Rad4 beta-hairpin domain-containing protein</fullName>
    </recommendedName>
</protein>
<proteinExistence type="inferred from homology"/>
<dbReference type="eggNOG" id="KOG2179">
    <property type="taxonomic scope" value="Eukaryota"/>
</dbReference>
<evidence type="ECO:0000256" key="7">
    <source>
        <dbReference type="SAM" id="MobiDB-lite"/>
    </source>
</evidence>
<dbReference type="GO" id="GO:1990165">
    <property type="term" value="F:single-strand break-containing DNA binding"/>
    <property type="evidence" value="ECO:0007669"/>
    <property type="project" value="EnsemblFungi"/>
</dbReference>
<dbReference type="InterPro" id="IPR018325">
    <property type="entry name" value="Rad4/PNGase_transGLS-fold"/>
</dbReference>
<name>G8BPT4_TETPH</name>
<evidence type="ECO:0000256" key="6">
    <source>
        <dbReference type="ARBA" id="ARBA00023242"/>
    </source>
</evidence>
<dbReference type="InterPro" id="IPR036985">
    <property type="entry name" value="Transglutaminase-like_sf"/>
</dbReference>
<dbReference type="GO" id="GO:0006289">
    <property type="term" value="P:nucleotide-excision repair"/>
    <property type="evidence" value="ECO:0007669"/>
    <property type="project" value="EnsemblFungi"/>
</dbReference>
<evidence type="ECO:0000313" key="11">
    <source>
        <dbReference type="EMBL" id="CCE62015.1"/>
    </source>
</evidence>
<feature type="region of interest" description="Disordered" evidence="7">
    <location>
        <begin position="126"/>
        <end position="154"/>
    </location>
</feature>
<dbReference type="Pfam" id="PF10404">
    <property type="entry name" value="BHD_2"/>
    <property type="match status" value="1"/>
</dbReference>
<dbReference type="SUPFAM" id="SSF54001">
    <property type="entry name" value="Cysteine proteinases"/>
    <property type="match status" value="1"/>
</dbReference>
<dbReference type="EMBL" id="HE612857">
    <property type="protein sequence ID" value="CCE62015.1"/>
    <property type="molecule type" value="Genomic_DNA"/>
</dbReference>
<dbReference type="Gene3D" id="3.30.60.290">
    <property type="entry name" value="Rad4, beta-hairpin domain BHD2"/>
    <property type="match status" value="1"/>
</dbReference>
<keyword evidence="4" id="KW-0238">DNA-binding</keyword>
<evidence type="ECO:0000259" key="10">
    <source>
        <dbReference type="SMART" id="SM01032"/>
    </source>
</evidence>
<evidence type="ECO:0000256" key="1">
    <source>
        <dbReference type="ARBA" id="ARBA00004123"/>
    </source>
</evidence>
<feature type="domain" description="Rad4 beta-hairpin" evidence="10">
    <location>
        <begin position="616"/>
        <end position="691"/>
    </location>
</feature>
<dbReference type="GO" id="GO:0071942">
    <property type="term" value="C:XPC complex"/>
    <property type="evidence" value="ECO:0007669"/>
    <property type="project" value="TreeGrafter"/>
</dbReference>
<dbReference type="SMART" id="SM01031">
    <property type="entry name" value="BHD_2"/>
    <property type="match status" value="1"/>
</dbReference>
<dbReference type="Gene3D" id="2.20.20.110">
    <property type="entry name" value="Rad4, beta-hairpin domain BHD1"/>
    <property type="match status" value="1"/>
</dbReference>
<feature type="compositionally biased region" description="Acidic residues" evidence="7">
    <location>
        <begin position="803"/>
        <end position="823"/>
    </location>
</feature>
<evidence type="ECO:0000256" key="2">
    <source>
        <dbReference type="ARBA" id="ARBA00009525"/>
    </source>
</evidence>
<evidence type="ECO:0000259" key="9">
    <source>
        <dbReference type="SMART" id="SM01031"/>
    </source>
</evidence>
<evidence type="ECO:0000259" key="8">
    <source>
        <dbReference type="SMART" id="SM01030"/>
    </source>
</evidence>
<dbReference type="NCBIfam" id="TIGR00605">
    <property type="entry name" value="rad4"/>
    <property type="match status" value="1"/>
</dbReference>
<feature type="domain" description="Rad4 beta-hairpin" evidence="9">
    <location>
        <begin position="554"/>
        <end position="608"/>
    </location>
</feature>
<dbReference type="PANTHER" id="PTHR12135:SF0">
    <property type="entry name" value="DNA REPAIR PROTEIN COMPLEMENTING XP-C CELLS"/>
    <property type="match status" value="1"/>
</dbReference>
<keyword evidence="5" id="KW-0234">DNA repair</keyword>
<sequence length="859" mass="100430">MNSSDKNISKEQFHLIRKILQEKKEAGVQTNRPLKRKKRRLRSEIPNVETSTEPSIVINLEEEAPSATNFKNEPEVIDLENEEEQRININSDAKRKRCIAVKYKAGNTDKVPKSGDDYLNEFQEVGKENSETEHEDDEEEGFESEDFEDVPMVDNDVDDSRIQDVSVTFDSNNTQNSSKKKIVRNACSNVERIRRKEDHMIYLVMFSLAGFIRNQWINNSKLHKKLSKMISDEIFALLHPENDKELIIRSERKLLDGLKKCMEVYEKKWKILNAYDSTAFYMRFWNELPYESTQQLINKRNRLNTHNTLEEKSFIKQVNKGIGDRDIYVQGFVALLRSCQINARLVMSCQPPDFSNLKEKDNDTNPYILKDEVIKYPIFWCEVWNKFSKKWLSIDPINLKIIESVKANSKLEPKGVIQTKRNIMRYVLAFDRKLGCKDVTRRYIQWYNCKSRKKRINKDKEGQEWYNKLISALQKRKRMKIDDFEDEYFKERDINEGFPDTISELKNHPYYVLESDLRQNEILKPGSKECGYLRKNNKSKQTLRVYRRDDVLVLRSAKDWYMKGRILKAGCRALKRVKKRINSSNFDDDDDNIERLYPYEETELYIPPLAKADGEIKKNAYGNIEIFTSSMIPKNCVLIESPVAIKACKAIHIEFAPSVTGFKFEKGNKAKPILSGVVVANWFREAVECAIDSIEYSIVEEKRKERELAALKEWNSLFLKLRISSNLNSAYGKVKDENKKIRAISDENNSESDEDFSMGGFLPARKNDHTGYLNEGSQSDAQSDDDFPPQGYLPQRVHTKYNEEDDYVDEEEENYYEGEENDEMIANRNKLTASPSATEQMDEEFDDFMSEMNTEYTGI</sequence>
<dbReference type="SMART" id="SM01030">
    <property type="entry name" value="BHD_1"/>
    <property type="match status" value="1"/>
</dbReference>
<dbReference type="GO" id="GO:0006265">
    <property type="term" value="P:DNA topological change"/>
    <property type="evidence" value="ECO:0007669"/>
    <property type="project" value="EnsemblFungi"/>
</dbReference>
<dbReference type="Pfam" id="PF10405">
    <property type="entry name" value="BHD_3"/>
    <property type="match status" value="1"/>
</dbReference>
<dbReference type="InterPro" id="IPR018327">
    <property type="entry name" value="BHD_2"/>
</dbReference>
<comment type="subcellular location">
    <subcellularLocation>
        <location evidence="1">Nucleus</location>
    </subcellularLocation>
</comment>
<dbReference type="Gene3D" id="3.30.70.2460">
    <property type="entry name" value="Rad4, beta-hairpin domain BHD3"/>
    <property type="match status" value="1"/>
</dbReference>
<feature type="region of interest" description="Disordered" evidence="7">
    <location>
        <begin position="24"/>
        <end position="51"/>
    </location>
</feature>
<dbReference type="OMA" id="IPEWLMS"/>
<dbReference type="PANTHER" id="PTHR12135">
    <property type="entry name" value="DNA REPAIR PROTEIN XP-C / RAD4"/>
    <property type="match status" value="1"/>
</dbReference>
<dbReference type="GO" id="GO:0000111">
    <property type="term" value="C:nucleotide-excision repair factor 2 complex"/>
    <property type="evidence" value="ECO:0007669"/>
    <property type="project" value="EnsemblFungi"/>
</dbReference>
<dbReference type="Pfam" id="PF10403">
    <property type="entry name" value="BHD_1"/>
    <property type="match status" value="1"/>
</dbReference>
<dbReference type="InterPro" id="IPR042488">
    <property type="entry name" value="Rad4_BHD3_sf"/>
</dbReference>
<dbReference type="KEGG" id="tpf:TPHA_0B03450"/>
<dbReference type="SMART" id="SM01032">
    <property type="entry name" value="BHD_3"/>
    <property type="match status" value="1"/>
</dbReference>
<dbReference type="InterPro" id="IPR038765">
    <property type="entry name" value="Papain-like_cys_pep_sf"/>
</dbReference>
<evidence type="ECO:0000313" key="12">
    <source>
        <dbReference type="Proteomes" id="UP000005666"/>
    </source>
</evidence>
<dbReference type="HOGENOM" id="CLU_003639_1_2_1"/>
<dbReference type="Proteomes" id="UP000005666">
    <property type="component" value="Chromosome 2"/>
</dbReference>
<feature type="domain" description="Rad4 beta-hairpin" evidence="8">
    <location>
        <begin position="494"/>
        <end position="552"/>
    </location>
</feature>
<evidence type="ECO:0008006" key="13">
    <source>
        <dbReference type="Google" id="ProtNLM"/>
    </source>
</evidence>
<feature type="region of interest" description="Disordered" evidence="7">
    <location>
        <begin position="767"/>
        <end position="827"/>
    </location>
</feature>
<dbReference type="GO" id="GO:0003697">
    <property type="term" value="F:single-stranded DNA binding"/>
    <property type="evidence" value="ECO:0007669"/>
    <property type="project" value="TreeGrafter"/>
</dbReference>
<dbReference type="GO" id="GO:0006298">
    <property type="term" value="P:mismatch repair"/>
    <property type="evidence" value="ECO:0007669"/>
    <property type="project" value="TreeGrafter"/>
</dbReference>
<dbReference type="GeneID" id="11534866"/>
<dbReference type="STRING" id="1071381.G8BPT4"/>